<gene>
    <name evidence="3" type="ORF">F7D73_06465</name>
</gene>
<keyword evidence="1" id="KW-0732">Signal</keyword>
<dbReference type="PANTHER" id="PTHR42834:SF1">
    <property type="entry name" value="ENDONUCLEASE_EXONUCLEASE_PHOSPHATASE FAMILY PROTEIN (AFU_ORTHOLOGUE AFUA_3G09210)"/>
    <property type="match status" value="1"/>
</dbReference>
<sequence length="355" mass="40167">MRKQMLFLAALLFISLGAIAQKKSKASSGKQFQVYAVGFYNQENLFDTCHDAGKNDYEYLPAKGWNGMKYTNKLKNMSRALADMGTDVLPNVGCAFIGLAEVENANVLKDLTAQPPLKARNMQFCHVEGPDKRGIDCALLYNPALFNVKNVKLVPYVQELEKDSAFMTRGFLTVRGEMGGDDVAVIVCHWPSRFSGPFYRESGARQTKVVKDSLLRLNPEMKVFVMGDMNDDPTNVSMHKVLKAKAEISEVGPDDMYNPWYNILAKEGKGTLFYNGSWNLFDQIVLSPSLLNKDSKNKDYSSLKYWKHHVFRRDYLIQQEGQYKGAPLRTKAGGRWLNGYSDHLPVVLYLVKEKK</sequence>
<reference evidence="3 4" key="1">
    <citation type="submission" date="2019-09" db="EMBL/GenBank/DDBJ databases">
        <title>Distinct polysaccharide growth profiles of human intestinal Prevotella copri isolates.</title>
        <authorList>
            <person name="Fehlner-Peach H."/>
            <person name="Magnabosco C."/>
            <person name="Raghavan V."/>
            <person name="Scher J.U."/>
            <person name="Tett A."/>
            <person name="Cox L.M."/>
            <person name="Gottsegen C."/>
            <person name="Watters A."/>
            <person name="Wiltshire- Gordon J.D."/>
            <person name="Segata N."/>
            <person name="Bonneau R."/>
            <person name="Littman D.R."/>
        </authorList>
    </citation>
    <scope>NUCLEOTIDE SEQUENCE [LARGE SCALE GENOMIC DNA]</scope>
    <source>
        <strain evidence="4">iA622</strain>
    </source>
</reference>
<dbReference type="GO" id="GO:0004519">
    <property type="term" value="F:endonuclease activity"/>
    <property type="evidence" value="ECO:0007669"/>
    <property type="project" value="UniProtKB-KW"/>
</dbReference>
<keyword evidence="3" id="KW-0255">Endonuclease</keyword>
<dbReference type="Pfam" id="PF19580">
    <property type="entry name" value="Exo_endo_phos_3"/>
    <property type="match status" value="1"/>
</dbReference>
<evidence type="ECO:0000259" key="2">
    <source>
        <dbReference type="Pfam" id="PF19580"/>
    </source>
</evidence>
<evidence type="ECO:0000256" key="1">
    <source>
        <dbReference type="SAM" id="SignalP"/>
    </source>
</evidence>
<accession>A0A6G1U095</accession>
<feature type="signal peptide" evidence="1">
    <location>
        <begin position="1"/>
        <end position="20"/>
    </location>
</feature>
<dbReference type="InterPro" id="IPR036691">
    <property type="entry name" value="Endo/exonu/phosph_ase_sf"/>
</dbReference>
<evidence type="ECO:0000313" key="3">
    <source>
        <dbReference type="EMBL" id="MQN80599.1"/>
    </source>
</evidence>
<dbReference type="PANTHER" id="PTHR42834">
    <property type="entry name" value="ENDONUCLEASE/EXONUCLEASE/PHOSPHATASE FAMILY PROTEIN (AFU_ORTHOLOGUE AFUA_3G09210)"/>
    <property type="match status" value="1"/>
</dbReference>
<comment type="caution">
    <text evidence="3">The sequence shown here is derived from an EMBL/GenBank/DDBJ whole genome shotgun (WGS) entry which is preliminary data.</text>
</comment>
<keyword evidence="3" id="KW-0540">Nuclease</keyword>
<name>A0A6G1U095_9BACT</name>
<dbReference type="Proteomes" id="UP000480425">
    <property type="component" value="Unassembled WGS sequence"/>
</dbReference>
<keyword evidence="3" id="KW-0269">Exonuclease</keyword>
<feature type="domain" description="Endonuclease/exonuclease/phosphatase" evidence="2">
    <location>
        <begin position="37"/>
        <end position="352"/>
    </location>
</feature>
<dbReference type="EMBL" id="VZCB01000052">
    <property type="protein sequence ID" value="MQN80599.1"/>
    <property type="molecule type" value="Genomic_DNA"/>
</dbReference>
<organism evidence="3 4">
    <name type="scientific">Segatella copri</name>
    <dbReference type="NCBI Taxonomy" id="165179"/>
    <lineage>
        <taxon>Bacteria</taxon>
        <taxon>Pseudomonadati</taxon>
        <taxon>Bacteroidota</taxon>
        <taxon>Bacteroidia</taxon>
        <taxon>Bacteroidales</taxon>
        <taxon>Prevotellaceae</taxon>
        <taxon>Segatella</taxon>
    </lineage>
</organism>
<dbReference type="SUPFAM" id="SSF56219">
    <property type="entry name" value="DNase I-like"/>
    <property type="match status" value="1"/>
</dbReference>
<feature type="chain" id="PRO_5026207624" evidence="1">
    <location>
        <begin position="21"/>
        <end position="355"/>
    </location>
</feature>
<dbReference type="GO" id="GO:0004527">
    <property type="term" value="F:exonuclease activity"/>
    <property type="evidence" value="ECO:0007669"/>
    <property type="project" value="UniProtKB-KW"/>
</dbReference>
<dbReference type="Gene3D" id="3.60.10.10">
    <property type="entry name" value="Endonuclease/exonuclease/phosphatase"/>
    <property type="match status" value="1"/>
</dbReference>
<dbReference type="InterPro" id="IPR005135">
    <property type="entry name" value="Endo/exonuclease/phosphatase"/>
</dbReference>
<dbReference type="OrthoDB" id="9802724at2"/>
<keyword evidence="3" id="KW-0378">Hydrolase</keyword>
<protein>
    <submittedName>
        <fullName evidence="3">Endonuclease/exonuclease/phosphatase family protein</fullName>
    </submittedName>
</protein>
<dbReference type="AlphaFoldDB" id="A0A6G1U095"/>
<proteinExistence type="predicted"/>
<evidence type="ECO:0000313" key="4">
    <source>
        <dbReference type="Proteomes" id="UP000480425"/>
    </source>
</evidence>
<dbReference type="RefSeq" id="WP_153123216.1">
    <property type="nucleotide sequence ID" value="NZ_VZCB01000052.1"/>
</dbReference>